<name>A0A2P9ASY6_9HYPH</name>
<evidence type="ECO:0000313" key="2">
    <source>
        <dbReference type="Proteomes" id="UP000245698"/>
    </source>
</evidence>
<sequence>MLQVKARTLMTSNRIAADAMFDANLARRYVTVQD</sequence>
<keyword evidence="2" id="KW-1185">Reference proteome</keyword>
<evidence type="ECO:0000313" key="1">
    <source>
        <dbReference type="EMBL" id="SJM34282.1"/>
    </source>
</evidence>
<gene>
    <name evidence="1" type="ORF">BQ8482_400011</name>
</gene>
<proteinExistence type="predicted"/>
<reference evidence="2" key="1">
    <citation type="submission" date="2016-12" db="EMBL/GenBank/DDBJ databases">
        <authorList>
            <person name="Brunel B."/>
        </authorList>
    </citation>
    <scope>NUCLEOTIDE SEQUENCE [LARGE SCALE GENOMIC DNA]</scope>
</reference>
<accession>A0A2P9ASY6</accession>
<dbReference type="EMBL" id="FUIG01000049">
    <property type="protein sequence ID" value="SJM34282.1"/>
    <property type="molecule type" value="Genomic_DNA"/>
</dbReference>
<dbReference type="Proteomes" id="UP000245698">
    <property type="component" value="Unassembled WGS sequence"/>
</dbReference>
<organism evidence="1 2">
    <name type="scientific">Mesorhizobium delmotii</name>
    <dbReference type="NCBI Taxonomy" id="1631247"/>
    <lineage>
        <taxon>Bacteria</taxon>
        <taxon>Pseudomonadati</taxon>
        <taxon>Pseudomonadota</taxon>
        <taxon>Alphaproteobacteria</taxon>
        <taxon>Hyphomicrobiales</taxon>
        <taxon>Phyllobacteriaceae</taxon>
        <taxon>Mesorhizobium</taxon>
    </lineage>
</organism>
<protein>
    <submittedName>
        <fullName evidence="1">Uncharacterized protein</fullName>
    </submittedName>
</protein>
<dbReference type="AlphaFoldDB" id="A0A2P9ASY6"/>